<feature type="domain" description="Formylmethanofuran dehydrogenase subunit E" evidence="3">
    <location>
        <begin position="20"/>
        <end position="157"/>
    </location>
</feature>
<dbReference type="GO" id="GO:0005525">
    <property type="term" value="F:GTP binding"/>
    <property type="evidence" value="ECO:0007669"/>
    <property type="project" value="UniProtKB-KW"/>
</dbReference>
<dbReference type="InterPro" id="IPR053194">
    <property type="entry name" value="tRNA_methyltr_O"/>
</dbReference>
<evidence type="ECO:0000313" key="4">
    <source>
        <dbReference type="EMBL" id="PSR33471.1"/>
    </source>
</evidence>
<gene>
    <name evidence="4" type="ORF">C7B46_09790</name>
</gene>
<protein>
    <submittedName>
        <fullName evidence="4">Formylmethanofuran dehydrogenase</fullName>
    </submittedName>
</protein>
<proteinExistence type="predicted"/>
<dbReference type="PANTHER" id="PTHR39418">
    <property type="entry name" value="DEHYDROGENASE-RELATED"/>
    <property type="match status" value="1"/>
</dbReference>
<name>A0A2T2XG37_9FIRM</name>
<dbReference type="InterPro" id="IPR003814">
    <property type="entry name" value="FmdEsu_dom"/>
</dbReference>
<dbReference type="Pfam" id="PF02663">
    <property type="entry name" value="FmdE"/>
    <property type="match status" value="1"/>
</dbReference>
<reference evidence="4 5" key="1">
    <citation type="journal article" date="2014" name="BMC Genomics">
        <title>Comparison of environmental and isolate Sulfobacillus genomes reveals diverse carbon, sulfur, nitrogen, and hydrogen metabolisms.</title>
        <authorList>
            <person name="Justice N.B."/>
            <person name="Norman A."/>
            <person name="Brown C.T."/>
            <person name="Singh A."/>
            <person name="Thomas B.C."/>
            <person name="Banfield J.F."/>
        </authorList>
    </citation>
    <scope>NUCLEOTIDE SEQUENCE [LARGE SCALE GENOMIC DNA]</scope>
    <source>
        <strain evidence="4">AMDSBA4</strain>
    </source>
</reference>
<dbReference type="SUPFAM" id="SSF143555">
    <property type="entry name" value="FwdE-like"/>
    <property type="match status" value="1"/>
</dbReference>
<evidence type="ECO:0000256" key="1">
    <source>
        <dbReference type="ARBA" id="ARBA00022741"/>
    </source>
</evidence>
<dbReference type="PANTHER" id="PTHR39418:SF1">
    <property type="entry name" value="DEHYDROGENASE"/>
    <property type="match status" value="1"/>
</dbReference>
<keyword evidence="1" id="KW-0547">Nucleotide-binding</keyword>
<dbReference type="InterPro" id="IPR037103">
    <property type="entry name" value="Tubulin/FtsZ-like_C"/>
</dbReference>
<dbReference type="EMBL" id="PXYW01000020">
    <property type="protein sequence ID" value="PSR33471.1"/>
    <property type="molecule type" value="Genomic_DNA"/>
</dbReference>
<accession>A0A2T2XG37</accession>
<comment type="caution">
    <text evidence="4">The sequence shown here is derived from an EMBL/GenBank/DDBJ whole genome shotgun (WGS) entry which is preliminary data.</text>
</comment>
<organism evidence="4 5">
    <name type="scientific">Sulfobacillus benefaciens</name>
    <dbReference type="NCBI Taxonomy" id="453960"/>
    <lineage>
        <taxon>Bacteria</taxon>
        <taxon>Bacillati</taxon>
        <taxon>Bacillota</taxon>
        <taxon>Clostridia</taxon>
        <taxon>Eubacteriales</taxon>
        <taxon>Clostridiales Family XVII. Incertae Sedis</taxon>
        <taxon>Sulfobacillus</taxon>
    </lineage>
</organism>
<dbReference type="Gene3D" id="3.30.1330.20">
    <property type="entry name" value="Tubulin/FtsZ, C-terminal domain"/>
    <property type="match status" value="1"/>
</dbReference>
<sequence>MASFVETVITDEELKAAQAFHGHKCPAMPQGLRAGHIAMDILGVQRARGGGELVAVVETGYHHFSGCFADGVMVATGCTLGKGNLVQKPLGKFALTLIDPKTGRAVRVTPGYERMSQCLNMDFFTLRAQGVPPYELDPAVVEPLIQDVLTRPWQEIFSVKEFAQYPFEKVPEDFSAVQCAGCGELVVTSYAHKFQDQWYCEPCLNEMLHAGYRVSETR</sequence>
<evidence type="ECO:0000313" key="5">
    <source>
        <dbReference type="Proteomes" id="UP000242972"/>
    </source>
</evidence>
<keyword evidence="2" id="KW-0342">GTP-binding</keyword>
<dbReference type="Gene3D" id="1.10.3320.10">
    <property type="entry name" value="pa2218 like domain"/>
    <property type="match status" value="1"/>
</dbReference>
<dbReference type="InterPro" id="IPR023288">
    <property type="entry name" value="Pa2218-like_dom_sf"/>
</dbReference>
<evidence type="ECO:0000259" key="3">
    <source>
        <dbReference type="Pfam" id="PF02663"/>
    </source>
</evidence>
<dbReference type="AlphaFoldDB" id="A0A2T2XG37"/>
<dbReference type="Proteomes" id="UP000242972">
    <property type="component" value="Unassembled WGS sequence"/>
</dbReference>
<evidence type="ECO:0000256" key="2">
    <source>
        <dbReference type="ARBA" id="ARBA00023134"/>
    </source>
</evidence>